<dbReference type="GeneID" id="63460434"/>
<dbReference type="Proteomes" id="UP000242637">
    <property type="component" value="Chromosome 1"/>
</dbReference>
<evidence type="ECO:0000256" key="2">
    <source>
        <dbReference type="ARBA" id="ARBA00022679"/>
    </source>
</evidence>
<evidence type="ECO:0000256" key="1">
    <source>
        <dbReference type="ARBA" id="ARBA00022676"/>
    </source>
</evidence>
<keyword evidence="1" id="KW-0328">Glycosyltransferase</keyword>
<dbReference type="Pfam" id="PF13579">
    <property type="entry name" value="Glyco_trans_4_4"/>
    <property type="match status" value="1"/>
</dbReference>
<organism evidence="4 5">
    <name type="scientific">Dermatophilus congolensis</name>
    <dbReference type="NCBI Taxonomy" id="1863"/>
    <lineage>
        <taxon>Bacteria</taxon>
        <taxon>Bacillati</taxon>
        <taxon>Actinomycetota</taxon>
        <taxon>Actinomycetes</taxon>
        <taxon>Micrococcales</taxon>
        <taxon>Dermatophilaceae</taxon>
        <taxon>Dermatophilus</taxon>
    </lineage>
</organism>
<dbReference type="Gene3D" id="3.40.50.2000">
    <property type="entry name" value="Glycogen Phosphorylase B"/>
    <property type="match status" value="2"/>
</dbReference>
<accession>A0A239VTW4</accession>
<protein>
    <submittedName>
        <fullName evidence="4">PEP-CTERM/exosortase A-associated glycosyltransferase, Daro_2409 family</fullName>
    </submittedName>
</protein>
<dbReference type="STRING" id="1121387.GCA_000429885_00639"/>
<gene>
    <name evidence="4" type="ORF">SAMEA4475696_02274</name>
</gene>
<reference evidence="4 5" key="1">
    <citation type="submission" date="2017-06" db="EMBL/GenBank/DDBJ databases">
        <authorList>
            <consortium name="Pathogen Informatics"/>
        </authorList>
    </citation>
    <scope>NUCLEOTIDE SEQUENCE [LARGE SCALE GENOMIC DNA]</scope>
    <source>
        <strain evidence="4 5">NCTC13039</strain>
    </source>
</reference>
<keyword evidence="5" id="KW-1185">Reference proteome</keyword>
<sequence length="437" mass="46764">MIVATAVATDARVLKEAATLVAAGHTVHIIGKNVPGDFVPPPGVTISSVGASSVLRKQGAQSLSGRKLSPPMAFARWVMLPTHRNSTFARFGEAAEHIAHELATNGDGFDVVHAHDFTSLEAGVRIAAHAAVPLIYDTHEFWSGRSREYRPTPLQDAHERRLEGELAAMAAAVITVGDGVAEALRQQYKENNWPHITTVRNSFPSLPEDITAALPDLPEKPHGIIYAGRIGAHRELETAAAAATTLTNEGIEVRLMGPVDNTWLNSHDTGAATIVAPTSPDEVDAHLRKCGLVLVALAPGWKNHELALPNKLFHAVRAGVPMVASDIGELAAVVRKYNLGTLYTPGNSDSLVQATREAIAKYSDLCQSVQAAQHELSWESDGAALLSVYDSLSGATPPHLPPTTKTQHTTARVVREPMARAVRTLRAHTRASTRKGE</sequence>
<dbReference type="Pfam" id="PF13692">
    <property type="entry name" value="Glyco_trans_1_4"/>
    <property type="match status" value="1"/>
</dbReference>
<dbReference type="AlphaFoldDB" id="A0A239VTW4"/>
<evidence type="ECO:0000313" key="5">
    <source>
        <dbReference type="Proteomes" id="UP000242637"/>
    </source>
</evidence>
<evidence type="ECO:0000313" key="4">
    <source>
        <dbReference type="EMBL" id="SNV25572.1"/>
    </source>
</evidence>
<dbReference type="RefSeq" id="WP_231935395.1">
    <property type="nucleotide sequence ID" value="NZ_JAAFNI010000001.1"/>
</dbReference>
<dbReference type="EMBL" id="LT906453">
    <property type="protein sequence ID" value="SNV25572.1"/>
    <property type="molecule type" value="Genomic_DNA"/>
</dbReference>
<dbReference type="SUPFAM" id="SSF53756">
    <property type="entry name" value="UDP-Glycosyltransferase/glycogen phosphorylase"/>
    <property type="match status" value="1"/>
</dbReference>
<dbReference type="InterPro" id="IPR028098">
    <property type="entry name" value="Glyco_trans_4-like_N"/>
</dbReference>
<dbReference type="GO" id="GO:0016757">
    <property type="term" value="F:glycosyltransferase activity"/>
    <property type="evidence" value="ECO:0007669"/>
    <property type="project" value="UniProtKB-KW"/>
</dbReference>
<keyword evidence="2 4" id="KW-0808">Transferase</keyword>
<dbReference type="KEGG" id="dco:SAMEA4475696_2274"/>
<dbReference type="PANTHER" id="PTHR12526">
    <property type="entry name" value="GLYCOSYLTRANSFERASE"/>
    <property type="match status" value="1"/>
</dbReference>
<name>A0A239VTW4_9MICO</name>
<feature type="domain" description="Glycosyltransferase subfamily 4-like N-terminal" evidence="3">
    <location>
        <begin position="12"/>
        <end position="188"/>
    </location>
</feature>
<proteinExistence type="predicted"/>
<evidence type="ECO:0000259" key="3">
    <source>
        <dbReference type="Pfam" id="PF13579"/>
    </source>
</evidence>